<comment type="subcellular location">
    <subcellularLocation>
        <location evidence="1">Secreted</location>
    </subcellularLocation>
</comment>
<dbReference type="InterPro" id="IPR006170">
    <property type="entry name" value="PBP/GOBP"/>
</dbReference>
<dbReference type="Pfam" id="PF01395">
    <property type="entry name" value="PBP_GOBP"/>
    <property type="match status" value="1"/>
</dbReference>
<dbReference type="AlphaFoldDB" id="A0A6M3GVC6"/>
<keyword evidence="4 5" id="KW-0732">Signal</keyword>
<dbReference type="PANTHER" id="PTHR11857:SF43">
    <property type="entry name" value="GEO07291P1-RELATED"/>
    <property type="match status" value="1"/>
</dbReference>
<evidence type="ECO:0000256" key="4">
    <source>
        <dbReference type="ARBA" id="ARBA00022729"/>
    </source>
</evidence>
<dbReference type="SUPFAM" id="SSF47565">
    <property type="entry name" value="Insect pheromone/odorant-binding proteins"/>
    <property type="match status" value="1"/>
</dbReference>
<feature type="chain" id="PRO_5027027016" evidence="5">
    <location>
        <begin position="24"/>
        <end position="153"/>
    </location>
</feature>
<dbReference type="Gene3D" id="1.10.238.20">
    <property type="entry name" value="Pheromone/general odorant binding protein domain"/>
    <property type="match status" value="1"/>
</dbReference>
<reference evidence="6" key="1">
    <citation type="submission" date="2019-04" db="EMBL/GenBank/DDBJ databases">
        <authorList>
            <person name="Sheng S."/>
        </authorList>
    </citation>
    <scope>NUCLEOTIDE SEQUENCE</scope>
</reference>
<protein>
    <submittedName>
        <fullName evidence="6">Odorant binding protein</fullName>
    </submittedName>
</protein>
<dbReference type="GO" id="GO:0005615">
    <property type="term" value="C:extracellular space"/>
    <property type="evidence" value="ECO:0007669"/>
    <property type="project" value="TreeGrafter"/>
</dbReference>
<evidence type="ECO:0000256" key="5">
    <source>
        <dbReference type="SAM" id="SignalP"/>
    </source>
</evidence>
<dbReference type="InterPro" id="IPR036728">
    <property type="entry name" value="PBP_GOBP_sf"/>
</dbReference>
<evidence type="ECO:0000313" key="6">
    <source>
        <dbReference type="EMBL" id="QIJ45745.1"/>
    </source>
</evidence>
<proteinExistence type="evidence at transcript level"/>
<organism evidence="6">
    <name type="scientific">Glyphodes pyloalis</name>
    <name type="common">Lesser mulberry snout moth</name>
    <dbReference type="NCBI Taxonomy" id="1242752"/>
    <lineage>
        <taxon>Eukaryota</taxon>
        <taxon>Metazoa</taxon>
        <taxon>Ecdysozoa</taxon>
        <taxon>Arthropoda</taxon>
        <taxon>Hexapoda</taxon>
        <taxon>Insecta</taxon>
        <taxon>Pterygota</taxon>
        <taxon>Neoptera</taxon>
        <taxon>Endopterygota</taxon>
        <taxon>Lepidoptera</taxon>
        <taxon>Glossata</taxon>
        <taxon>Ditrysia</taxon>
        <taxon>Pyraloidea</taxon>
        <taxon>Crambidae</taxon>
        <taxon>Spilomelinae</taxon>
        <taxon>Glyphodes</taxon>
    </lineage>
</organism>
<dbReference type="SMART" id="SM00708">
    <property type="entry name" value="PhBP"/>
    <property type="match status" value="1"/>
</dbReference>
<dbReference type="EMBL" id="MK819450">
    <property type="protein sequence ID" value="QIJ45745.1"/>
    <property type="molecule type" value="mRNA"/>
</dbReference>
<name>A0A6M3GVC6_GLYPY</name>
<dbReference type="GO" id="GO:0005549">
    <property type="term" value="F:odorant binding"/>
    <property type="evidence" value="ECO:0007669"/>
    <property type="project" value="InterPro"/>
</dbReference>
<evidence type="ECO:0000256" key="2">
    <source>
        <dbReference type="ARBA" id="ARBA00008098"/>
    </source>
</evidence>
<dbReference type="PANTHER" id="PTHR11857">
    <property type="entry name" value="ODORANT BINDING PROTEIN-RELATED"/>
    <property type="match status" value="1"/>
</dbReference>
<dbReference type="GO" id="GO:0007608">
    <property type="term" value="P:sensory perception of smell"/>
    <property type="evidence" value="ECO:0007669"/>
    <property type="project" value="TreeGrafter"/>
</dbReference>
<keyword evidence="3" id="KW-0964">Secreted</keyword>
<evidence type="ECO:0000256" key="1">
    <source>
        <dbReference type="ARBA" id="ARBA00004613"/>
    </source>
</evidence>
<accession>A0A6M3GVC6</accession>
<evidence type="ECO:0000256" key="3">
    <source>
        <dbReference type="ARBA" id="ARBA00022525"/>
    </source>
</evidence>
<sequence length="153" mass="16855">MARAVILLCGLFFIALSPYFVNAMTPEQKTMIKEHFEAIGMQCISDNPITEADINDLRDKKPTSGPNVPCFMACVLRKIGVLDDSGMLQKETLLELARKVFQDEEEIALISDYLHSCAPVNSVAVTDGAKGCERAMLAYKCMNDNASQFGIDI</sequence>
<dbReference type="CDD" id="cd23992">
    <property type="entry name" value="PBP_GOBP"/>
    <property type="match status" value="1"/>
</dbReference>
<gene>
    <name evidence="6" type="primary">OBP11</name>
</gene>
<comment type="similarity">
    <text evidence="2">Belongs to the PBP/GOBP family.</text>
</comment>
<feature type="signal peptide" evidence="5">
    <location>
        <begin position="1"/>
        <end position="23"/>
    </location>
</feature>